<feature type="chain" id="PRO_5037342334" evidence="1">
    <location>
        <begin position="20"/>
        <end position="149"/>
    </location>
</feature>
<keyword evidence="3" id="KW-1185">Reference proteome</keyword>
<organism evidence="2 3">
    <name type="scientific">Mucilaginibacter glaciei</name>
    <dbReference type="NCBI Taxonomy" id="2772109"/>
    <lineage>
        <taxon>Bacteria</taxon>
        <taxon>Pseudomonadati</taxon>
        <taxon>Bacteroidota</taxon>
        <taxon>Sphingobacteriia</taxon>
        <taxon>Sphingobacteriales</taxon>
        <taxon>Sphingobacteriaceae</taxon>
        <taxon>Mucilaginibacter</taxon>
    </lineage>
</organism>
<sequence length="149" mass="16312">MKRTSIFLLPVLLAIVVFATGCFNNNTSTPVPVPTGTFGGTFKLLRRKVGATVVDTLKKANIQLVLETGAGYKVLGDTATVHAGSKGPFGINATYIAFDDTTYPKTGNPPNDKIHLYGSYFYNYDGTTLVLLFNQGDTLNYRYDFKRIN</sequence>
<keyword evidence="1" id="KW-0732">Signal</keyword>
<reference evidence="2" key="1">
    <citation type="submission" date="2020-09" db="EMBL/GenBank/DDBJ databases">
        <title>Novel species of Mucilaginibacter isolated from a glacier on the Tibetan Plateau.</title>
        <authorList>
            <person name="Liu Q."/>
            <person name="Xin Y.-H."/>
        </authorList>
    </citation>
    <scope>NUCLEOTIDE SEQUENCE</scope>
    <source>
        <strain evidence="2">ZB1P21</strain>
    </source>
</reference>
<evidence type="ECO:0000256" key="1">
    <source>
        <dbReference type="SAM" id="SignalP"/>
    </source>
</evidence>
<name>A0A926NR68_9SPHI</name>
<feature type="signal peptide" evidence="1">
    <location>
        <begin position="1"/>
        <end position="19"/>
    </location>
</feature>
<protein>
    <submittedName>
        <fullName evidence="2">Uncharacterized protein</fullName>
    </submittedName>
</protein>
<dbReference type="AlphaFoldDB" id="A0A926NR68"/>
<comment type="caution">
    <text evidence="2">The sequence shown here is derived from an EMBL/GenBank/DDBJ whole genome shotgun (WGS) entry which is preliminary data.</text>
</comment>
<evidence type="ECO:0000313" key="2">
    <source>
        <dbReference type="EMBL" id="MBD1394516.1"/>
    </source>
</evidence>
<dbReference type="Proteomes" id="UP000619078">
    <property type="component" value="Unassembled WGS sequence"/>
</dbReference>
<dbReference type="PROSITE" id="PS51257">
    <property type="entry name" value="PROKAR_LIPOPROTEIN"/>
    <property type="match status" value="1"/>
</dbReference>
<evidence type="ECO:0000313" key="3">
    <source>
        <dbReference type="Proteomes" id="UP000619078"/>
    </source>
</evidence>
<accession>A0A926NR68</accession>
<dbReference type="EMBL" id="JACWMX010000006">
    <property type="protein sequence ID" value="MBD1394516.1"/>
    <property type="molecule type" value="Genomic_DNA"/>
</dbReference>
<dbReference type="RefSeq" id="WP_191164258.1">
    <property type="nucleotide sequence ID" value="NZ_JACWMX010000006.1"/>
</dbReference>
<proteinExistence type="predicted"/>
<gene>
    <name evidence="2" type="ORF">IDJ76_15505</name>
</gene>